<comment type="similarity">
    <text evidence="1">Belongs to the ComF/GntX family.</text>
</comment>
<reference evidence="3" key="1">
    <citation type="journal article" date="2019" name="Int. J. Syst. Evol. Microbiol.">
        <title>The Global Catalogue of Microorganisms (GCM) 10K type strain sequencing project: providing services to taxonomists for standard genome sequencing and annotation.</title>
        <authorList>
            <consortium name="The Broad Institute Genomics Platform"/>
            <consortium name="The Broad Institute Genome Sequencing Center for Infectious Disease"/>
            <person name="Wu L."/>
            <person name="Ma J."/>
        </authorList>
    </citation>
    <scope>NUCLEOTIDE SEQUENCE [LARGE SCALE GENOMIC DNA]</scope>
    <source>
        <strain evidence="3">CGMCC 4.1641</strain>
    </source>
</reference>
<dbReference type="CDD" id="cd06223">
    <property type="entry name" value="PRTases_typeI"/>
    <property type="match status" value="1"/>
</dbReference>
<dbReference type="InterPro" id="IPR029057">
    <property type="entry name" value="PRTase-like"/>
</dbReference>
<sequence>MLLVPVPSARRAVAARGHDAGRRLALAAARALRAAGLPARAVPVLRQCRAVADQAGLGARQRRANVAGALGVRMGGERLLMREGPVVLVDDLMTTGASLAEAARAVSLAGGSLLGAAVVAASGVPPREAEKKRN</sequence>
<keyword evidence="3" id="KW-1185">Reference proteome</keyword>
<dbReference type="Proteomes" id="UP001596222">
    <property type="component" value="Unassembled WGS sequence"/>
</dbReference>
<protein>
    <submittedName>
        <fullName evidence="2">ComF family protein</fullName>
    </submittedName>
</protein>
<organism evidence="2 3">
    <name type="scientific">Streptomyces aureoversilis</name>
    <dbReference type="NCBI Taxonomy" id="67277"/>
    <lineage>
        <taxon>Bacteria</taxon>
        <taxon>Bacillati</taxon>
        <taxon>Actinomycetota</taxon>
        <taxon>Actinomycetes</taxon>
        <taxon>Kitasatosporales</taxon>
        <taxon>Streptomycetaceae</taxon>
        <taxon>Streptomyces</taxon>
    </lineage>
</organism>
<proteinExistence type="inferred from homology"/>
<dbReference type="EMBL" id="JBHSKJ010000030">
    <property type="protein sequence ID" value="MFC5149670.1"/>
    <property type="molecule type" value="Genomic_DNA"/>
</dbReference>
<dbReference type="SUPFAM" id="SSF53271">
    <property type="entry name" value="PRTase-like"/>
    <property type="match status" value="1"/>
</dbReference>
<dbReference type="PANTHER" id="PTHR47505:SF1">
    <property type="entry name" value="DNA UTILIZATION PROTEIN YHGH"/>
    <property type="match status" value="1"/>
</dbReference>
<dbReference type="PANTHER" id="PTHR47505">
    <property type="entry name" value="DNA UTILIZATION PROTEIN YHGH"/>
    <property type="match status" value="1"/>
</dbReference>
<gene>
    <name evidence="2" type="ORF">ACFPP6_33965</name>
</gene>
<comment type="caution">
    <text evidence="2">The sequence shown here is derived from an EMBL/GenBank/DDBJ whole genome shotgun (WGS) entry which is preliminary data.</text>
</comment>
<dbReference type="RefSeq" id="WP_382050480.1">
    <property type="nucleotide sequence ID" value="NZ_JBHSKJ010000030.1"/>
</dbReference>
<dbReference type="InterPro" id="IPR000836">
    <property type="entry name" value="PRTase_dom"/>
</dbReference>
<dbReference type="Gene3D" id="3.40.50.2020">
    <property type="match status" value="1"/>
</dbReference>
<name>A0ABW0AAT7_9ACTN</name>
<dbReference type="InterPro" id="IPR051910">
    <property type="entry name" value="ComF/GntX_DNA_util-trans"/>
</dbReference>
<accession>A0ABW0AAT7</accession>
<evidence type="ECO:0000313" key="3">
    <source>
        <dbReference type="Proteomes" id="UP001596222"/>
    </source>
</evidence>
<evidence type="ECO:0000256" key="1">
    <source>
        <dbReference type="ARBA" id="ARBA00008007"/>
    </source>
</evidence>
<evidence type="ECO:0000313" key="2">
    <source>
        <dbReference type="EMBL" id="MFC5149670.1"/>
    </source>
</evidence>